<dbReference type="AlphaFoldDB" id="A0A9N9GCD7"/>
<reference evidence="1" key="1">
    <citation type="submission" date="2021-06" db="EMBL/GenBank/DDBJ databases">
        <authorList>
            <person name="Kallberg Y."/>
            <person name="Tangrot J."/>
            <person name="Rosling A."/>
        </authorList>
    </citation>
    <scope>NUCLEOTIDE SEQUENCE</scope>
    <source>
        <strain evidence="1">CL551</strain>
    </source>
</reference>
<accession>A0A9N9GCD7</accession>
<proteinExistence type="predicted"/>
<keyword evidence="2" id="KW-1185">Reference proteome</keyword>
<name>A0A9N9GCD7_9GLOM</name>
<sequence>MWHQTYNKKSVLYKVAVDFDTATSSDNHNCIIIIDGLFKELKWSSSCPGTMTADCFRIRGNEHFVSKEFTMAISLYSNGPKLYYAFRIYSIEDFLRLNRFKWAFCNTEIALEND</sequence>
<gene>
    <name evidence="1" type="ORF">AMORRO_LOCUS7586</name>
</gene>
<evidence type="ECO:0000313" key="2">
    <source>
        <dbReference type="Proteomes" id="UP000789342"/>
    </source>
</evidence>
<dbReference type="Proteomes" id="UP000789342">
    <property type="component" value="Unassembled WGS sequence"/>
</dbReference>
<protein>
    <submittedName>
        <fullName evidence="1">1600_t:CDS:1</fullName>
    </submittedName>
</protein>
<dbReference type="EMBL" id="CAJVPV010005816">
    <property type="protein sequence ID" value="CAG8596469.1"/>
    <property type="molecule type" value="Genomic_DNA"/>
</dbReference>
<evidence type="ECO:0000313" key="1">
    <source>
        <dbReference type="EMBL" id="CAG8596469.1"/>
    </source>
</evidence>
<comment type="caution">
    <text evidence="1">The sequence shown here is derived from an EMBL/GenBank/DDBJ whole genome shotgun (WGS) entry which is preliminary data.</text>
</comment>
<organism evidence="1 2">
    <name type="scientific">Acaulospora morrowiae</name>
    <dbReference type="NCBI Taxonomy" id="94023"/>
    <lineage>
        <taxon>Eukaryota</taxon>
        <taxon>Fungi</taxon>
        <taxon>Fungi incertae sedis</taxon>
        <taxon>Mucoromycota</taxon>
        <taxon>Glomeromycotina</taxon>
        <taxon>Glomeromycetes</taxon>
        <taxon>Diversisporales</taxon>
        <taxon>Acaulosporaceae</taxon>
        <taxon>Acaulospora</taxon>
    </lineage>
</organism>